<reference evidence="2 3" key="1">
    <citation type="journal article" date="2022" name="Nat. Genet.">
        <title>Improved pea reference genome and pan-genome highlight genomic features and evolutionary characteristics.</title>
        <authorList>
            <person name="Yang T."/>
            <person name="Liu R."/>
            <person name="Luo Y."/>
            <person name="Hu S."/>
            <person name="Wang D."/>
            <person name="Wang C."/>
            <person name="Pandey M.K."/>
            <person name="Ge S."/>
            <person name="Xu Q."/>
            <person name="Li N."/>
            <person name="Li G."/>
            <person name="Huang Y."/>
            <person name="Saxena R.K."/>
            <person name="Ji Y."/>
            <person name="Li M."/>
            <person name="Yan X."/>
            <person name="He Y."/>
            <person name="Liu Y."/>
            <person name="Wang X."/>
            <person name="Xiang C."/>
            <person name="Varshney R.K."/>
            <person name="Ding H."/>
            <person name="Gao S."/>
            <person name="Zong X."/>
        </authorList>
    </citation>
    <scope>NUCLEOTIDE SEQUENCE [LARGE SCALE GENOMIC DNA]</scope>
    <source>
        <strain evidence="2 3">cv. Zhongwan 6</strain>
    </source>
</reference>
<dbReference type="PANTHER" id="PTHR32108:SF9">
    <property type="entry name" value="REVERSE TRANSCRIPTASE RNASE H-LIKE DOMAIN-CONTAINING PROTEIN"/>
    <property type="match status" value="1"/>
</dbReference>
<dbReference type="Gramene" id="Psat04G0327600-T1">
    <property type="protein sequence ID" value="KAI5418997.1"/>
    <property type="gene ID" value="KIW84_043276"/>
</dbReference>
<proteinExistence type="predicted"/>
<organism evidence="2 3">
    <name type="scientific">Pisum sativum</name>
    <name type="common">Garden pea</name>
    <name type="synonym">Lathyrus oleraceus</name>
    <dbReference type="NCBI Taxonomy" id="3888"/>
    <lineage>
        <taxon>Eukaryota</taxon>
        <taxon>Viridiplantae</taxon>
        <taxon>Streptophyta</taxon>
        <taxon>Embryophyta</taxon>
        <taxon>Tracheophyta</taxon>
        <taxon>Spermatophyta</taxon>
        <taxon>Magnoliopsida</taxon>
        <taxon>eudicotyledons</taxon>
        <taxon>Gunneridae</taxon>
        <taxon>Pentapetalae</taxon>
        <taxon>rosids</taxon>
        <taxon>fabids</taxon>
        <taxon>Fabales</taxon>
        <taxon>Fabaceae</taxon>
        <taxon>Papilionoideae</taxon>
        <taxon>50 kb inversion clade</taxon>
        <taxon>NPAAA clade</taxon>
        <taxon>Hologalegina</taxon>
        <taxon>IRL clade</taxon>
        <taxon>Fabeae</taxon>
        <taxon>Lathyrus</taxon>
    </lineage>
</organism>
<comment type="caution">
    <text evidence="2">The sequence shown here is derived from an EMBL/GenBank/DDBJ whole genome shotgun (WGS) entry which is preliminary data.</text>
</comment>
<name>A0A9D4XEX8_PEA</name>
<evidence type="ECO:0000256" key="1">
    <source>
        <dbReference type="SAM" id="MobiDB-lite"/>
    </source>
</evidence>
<evidence type="ECO:0000313" key="2">
    <source>
        <dbReference type="EMBL" id="KAI5418997.1"/>
    </source>
</evidence>
<dbReference type="EMBL" id="JAMSHJ010000004">
    <property type="protein sequence ID" value="KAI5418997.1"/>
    <property type="molecule type" value="Genomic_DNA"/>
</dbReference>
<evidence type="ECO:0000313" key="3">
    <source>
        <dbReference type="Proteomes" id="UP001058974"/>
    </source>
</evidence>
<sequence length="331" mass="36213">MDRRFDTLLMSYAQLLPNLQHLQLVQLHTLAHPVGRLPVGYDANARCNFHSGAPGHTIENCKAFKHVVQDLIDSKAINFAPAPNVVNNPMSQHGRANVNMVEGEVKLIKEGIQALLDDGILQAEDLSAQRSVEGVVENVDVDPLFPEDAEEFTNVVPADFVIPNDVINFSDVVADIPNMVFDSDVLAELYSDVLDVCTSINKISEYDCDVATITIFYPTAQISVPEVQPVSPVRPHQSTMTITTPGPLPFTSERVIPWHYGGSVYTHDHGVEQPLKVEEVQDQKFEPGVEIKDPAVDNAGGIGRFTRSGRLFSPPVTQPDSADAAEKAKGK</sequence>
<dbReference type="Proteomes" id="UP001058974">
    <property type="component" value="Chromosome 4"/>
</dbReference>
<feature type="region of interest" description="Disordered" evidence="1">
    <location>
        <begin position="292"/>
        <end position="331"/>
    </location>
</feature>
<accession>A0A9D4XEX8</accession>
<protein>
    <submittedName>
        <fullName evidence="2">Uncharacterized protein</fullName>
    </submittedName>
</protein>
<gene>
    <name evidence="2" type="ORF">KIW84_043276</name>
</gene>
<dbReference type="PANTHER" id="PTHR32108">
    <property type="entry name" value="DNA-DIRECTED RNA POLYMERASE SUBUNIT ALPHA"/>
    <property type="match status" value="1"/>
</dbReference>
<dbReference type="AlphaFoldDB" id="A0A9D4XEX8"/>
<keyword evidence="3" id="KW-1185">Reference proteome</keyword>